<evidence type="ECO:0000256" key="1">
    <source>
        <dbReference type="ARBA" id="ARBA00004651"/>
    </source>
</evidence>
<evidence type="ECO:0000256" key="7">
    <source>
        <dbReference type="ARBA" id="ARBA00023136"/>
    </source>
</evidence>
<organism evidence="11 12">
    <name type="scientific">Tribolium castaneum</name>
    <name type="common">Red flour beetle</name>
    <dbReference type="NCBI Taxonomy" id="7070"/>
    <lineage>
        <taxon>Eukaryota</taxon>
        <taxon>Metazoa</taxon>
        <taxon>Ecdysozoa</taxon>
        <taxon>Arthropoda</taxon>
        <taxon>Hexapoda</taxon>
        <taxon>Insecta</taxon>
        <taxon>Pterygota</taxon>
        <taxon>Neoptera</taxon>
        <taxon>Endopterygota</taxon>
        <taxon>Coleoptera</taxon>
        <taxon>Polyphaga</taxon>
        <taxon>Cucujiformia</taxon>
        <taxon>Tenebrionidae</taxon>
        <taxon>Tenebrionidae incertae sedis</taxon>
        <taxon>Tribolium</taxon>
    </lineage>
</organism>
<keyword evidence="6 10" id="KW-1133">Transmembrane helix</keyword>
<keyword evidence="5" id="KW-0552">Olfaction</keyword>
<evidence type="ECO:0000256" key="3">
    <source>
        <dbReference type="ARBA" id="ARBA00022606"/>
    </source>
</evidence>
<evidence type="ECO:0000256" key="4">
    <source>
        <dbReference type="ARBA" id="ARBA00022692"/>
    </source>
</evidence>
<keyword evidence="4 10" id="KW-0812">Transmembrane</keyword>
<dbReference type="AlphaFoldDB" id="A0A139WM80"/>
<dbReference type="InParanoid" id="A0A139WM80"/>
<evidence type="ECO:0000313" key="12">
    <source>
        <dbReference type="Proteomes" id="UP000007266"/>
    </source>
</evidence>
<protein>
    <submittedName>
        <fullName evidence="11">Odorant receptor 71a-like Protein</fullName>
    </submittedName>
</protein>
<feature type="transmembrane region" description="Helical" evidence="10">
    <location>
        <begin position="153"/>
        <end position="173"/>
    </location>
</feature>
<accession>A0A139WM80</accession>
<keyword evidence="2" id="KW-1003">Cell membrane</keyword>
<feature type="transmembrane region" description="Helical" evidence="10">
    <location>
        <begin position="47"/>
        <end position="67"/>
    </location>
</feature>
<evidence type="ECO:0000256" key="10">
    <source>
        <dbReference type="SAM" id="Phobius"/>
    </source>
</evidence>
<proteinExistence type="predicted"/>
<sequence length="251" mass="28525">MTSGVTATVLALAVTPLLTGDLAQYELPFWAWYPYKTRTSPLFEIMYLYQVICVFCIAIISLNIDLLNMALMMYVGIQCDLLCYDLKKLNNSKKDFNINLIKCIKHHKKIDSFAKHSNVFFNEILLTQFLTSTASLGLALFQLSLVDPLSLDGYTIVFYVLCIITEIFLYCFSGNEVECKSSKIPYSAFESDWTGAPIEAKKNLLIFILRTQKPIKMSAINLFSLSLETFTTILRTSWSYFAVLRQVNGQA</sequence>
<reference evidence="11 12" key="1">
    <citation type="journal article" date="2008" name="Nature">
        <title>The genome of the model beetle and pest Tribolium castaneum.</title>
        <authorList>
            <consortium name="Tribolium Genome Sequencing Consortium"/>
            <person name="Richards S."/>
            <person name="Gibbs R.A."/>
            <person name="Weinstock G.M."/>
            <person name="Brown S.J."/>
            <person name="Denell R."/>
            <person name="Beeman R.W."/>
            <person name="Gibbs R."/>
            <person name="Beeman R.W."/>
            <person name="Brown S.J."/>
            <person name="Bucher G."/>
            <person name="Friedrich M."/>
            <person name="Grimmelikhuijzen C.J."/>
            <person name="Klingler M."/>
            <person name="Lorenzen M."/>
            <person name="Richards S."/>
            <person name="Roth S."/>
            <person name="Schroder R."/>
            <person name="Tautz D."/>
            <person name="Zdobnov E.M."/>
            <person name="Muzny D."/>
            <person name="Gibbs R.A."/>
            <person name="Weinstock G.M."/>
            <person name="Attaway T."/>
            <person name="Bell S."/>
            <person name="Buhay C.J."/>
            <person name="Chandrabose M.N."/>
            <person name="Chavez D."/>
            <person name="Clerk-Blankenburg K.P."/>
            <person name="Cree A."/>
            <person name="Dao M."/>
            <person name="Davis C."/>
            <person name="Chacko J."/>
            <person name="Dinh H."/>
            <person name="Dugan-Rocha S."/>
            <person name="Fowler G."/>
            <person name="Garner T.T."/>
            <person name="Garnes J."/>
            <person name="Gnirke A."/>
            <person name="Hawes A."/>
            <person name="Hernandez J."/>
            <person name="Hines S."/>
            <person name="Holder M."/>
            <person name="Hume J."/>
            <person name="Jhangiani S.N."/>
            <person name="Joshi V."/>
            <person name="Khan Z.M."/>
            <person name="Jackson L."/>
            <person name="Kovar C."/>
            <person name="Kowis A."/>
            <person name="Lee S."/>
            <person name="Lewis L.R."/>
            <person name="Margolis J."/>
            <person name="Morgan M."/>
            <person name="Nazareth L.V."/>
            <person name="Nguyen N."/>
            <person name="Okwuonu G."/>
            <person name="Parker D."/>
            <person name="Richards S."/>
            <person name="Ruiz S.J."/>
            <person name="Santibanez J."/>
            <person name="Savard J."/>
            <person name="Scherer S.E."/>
            <person name="Schneider B."/>
            <person name="Sodergren E."/>
            <person name="Tautz D."/>
            <person name="Vattahil S."/>
            <person name="Villasana D."/>
            <person name="White C.S."/>
            <person name="Wright R."/>
            <person name="Park Y."/>
            <person name="Beeman R.W."/>
            <person name="Lord J."/>
            <person name="Oppert B."/>
            <person name="Lorenzen M."/>
            <person name="Brown S."/>
            <person name="Wang L."/>
            <person name="Savard J."/>
            <person name="Tautz D."/>
            <person name="Richards S."/>
            <person name="Weinstock G."/>
            <person name="Gibbs R.A."/>
            <person name="Liu Y."/>
            <person name="Worley K."/>
            <person name="Weinstock G."/>
            <person name="Elsik C.G."/>
            <person name="Reese J.T."/>
            <person name="Elhaik E."/>
            <person name="Landan G."/>
            <person name="Graur D."/>
            <person name="Arensburger P."/>
            <person name="Atkinson P."/>
            <person name="Beeman R.W."/>
            <person name="Beidler J."/>
            <person name="Brown S.J."/>
            <person name="Demuth J.P."/>
            <person name="Drury D.W."/>
            <person name="Du Y.Z."/>
            <person name="Fujiwara H."/>
            <person name="Lorenzen M."/>
            <person name="Maselli V."/>
            <person name="Osanai M."/>
            <person name="Park Y."/>
            <person name="Robertson H.M."/>
            <person name="Tu Z."/>
            <person name="Wang J.J."/>
            <person name="Wang S."/>
            <person name="Richards S."/>
            <person name="Song H."/>
            <person name="Zhang L."/>
            <person name="Sodergren E."/>
            <person name="Werner D."/>
            <person name="Stanke M."/>
            <person name="Morgenstern B."/>
            <person name="Solovyev V."/>
            <person name="Kosarev P."/>
            <person name="Brown G."/>
            <person name="Chen H.C."/>
            <person name="Ermolaeva O."/>
            <person name="Hlavina W."/>
            <person name="Kapustin Y."/>
            <person name="Kiryutin B."/>
            <person name="Kitts P."/>
            <person name="Maglott D."/>
            <person name="Pruitt K."/>
            <person name="Sapojnikov V."/>
            <person name="Souvorov A."/>
            <person name="Mackey A.J."/>
            <person name="Waterhouse R.M."/>
            <person name="Wyder S."/>
            <person name="Zdobnov E.M."/>
            <person name="Zdobnov E.M."/>
            <person name="Wyder S."/>
            <person name="Kriventseva E.V."/>
            <person name="Kadowaki T."/>
            <person name="Bork P."/>
            <person name="Aranda M."/>
            <person name="Bao R."/>
            <person name="Beermann A."/>
            <person name="Berns N."/>
            <person name="Bolognesi R."/>
            <person name="Bonneton F."/>
            <person name="Bopp D."/>
            <person name="Brown S.J."/>
            <person name="Bucher G."/>
            <person name="Butts T."/>
            <person name="Chaumot A."/>
            <person name="Denell R.E."/>
            <person name="Ferrier D.E."/>
            <person name="Friedrich M."/>
            <person name="Gordon C.M."/>
            <person name="Jindra M."/>
            <person name="Klingler M."/>
            <person name="Lan Q."/>
            <person name="Lattorff H.M."/>
            <person name="Laudet V."/>
            <person name="von Levetsow C."/>
            <person name="Liu Z."/>
            <person name="Lutz R."/>
            <person name="Lynch J.A."/>
            <person name="da Fonseca R.N."/>
            <person name="Posnien N."/>
            <person name="Reuter R."/>
            <person name="Roth S."/>
            <person name="Savard J."/>
            <person name="Schinko J.B."/>
            <person name="Schmitt C."/>
            <person name="Schoppmeier M."/>
            <person name="Schroder R."/>
            <person name="Shippy T.D."/>
            <person name="Simonnet F."/>
            <person name="Marques-Souza H."/>
            <person name="Tautz D."/>
            <person name="Tomoyasu Y."/>
            <person name="Trauner J."/>
            <person name="Van der Zee M."/>
            <person name="Vervoort M."/>
            <person name="Wittkopp N."/>
            <person name="Wimmer E.A."/>
            <person name="Yang X."/>
            <person name="Jones A.K."/>
            <person name="Sattelle D.B."/>
            <person name="Ebert P.R."/>
            <person name="Nelson D."/>
            <person name="Scott J.G."/>
            <person name="Beeman R.W."/>
            <person name="Muthukrishnan S."/>
            <person name="Kramer K.J."/>
            <person name="Arakane Y."/>
            <person name="Beeman R.W."/>
            <person name="Zhu Q."/>
            <person name="Hogenkamp D."/>
            <person name="Dixit R."/>
            <person name="Oppert B."/>
            <person name="Jiang H."/>
            <person name="Zou Z."/>
            <person name="Marshall J."/>
            <person name="Elpidina E."/>
            <person name="Vinokurov K."/>
            <person name="Oppert C."/>
            <person name="Zou Z."/>
            <person name="Evans J."/>
            <person name="Lu Z."/>
            <person name="Zhao P."/>
            <person name="Sumathipala N."/>
            <person name="Altincicek B."/>
            <person name="Vilcinskas A."/>
            <person name="Williams M."/>
            <person name="Hultmark D."/>
            <person name="Hetru C."/>
            <person name="Jiang H."/>
            <person name="Grimmelikhuijzen C.J."/>
            <person name="Hauser F."/>
            <person name="Cazzamali G."/>
            <person name="Williamson M."/>
            <person name="Park Y."/>
            <person name="Li B."/>
            <person name="Tanaka Y."/>
            <person name="Predel R."/>
            <person name="Neupert S."/>
            <person name="Schachtner J."/>
            <person name="Verleyen P."/>
            <person name="Raible F."/>
            <person name="Bork P."/>
            <person name="Friedrich M."/>
            <person name="Walden K.K."/>
            <person name="Robertson H.M."/>
            <person name="Angeli S."/>
            <person name="Foret S."/>
            <person name="Bucher G."/>
            <person name="Schuetz S."/>
            <person name="Maleszka R."/>
            <person name="Wimmer E.A."/>
            <person name="Beeman R.W."/>
            <person name="Lorenzen M."/>
            <person name="Tomoyasu Y."/>
            <person name="Miller S.C."/>
            <person name="Grossmann D."/>
            <person name="Bucher G."/>
        </authorList>
    </citation>
    <scope>NUCLEOTIDE SEQUENCE [LARGE SCALE GENOMIC DNA]</scope>
    <source>
        <strain evidence="11 12">Georgia GA2</strain>
    </source>
</reference>
<keyword evidence="9" id="KW-0807">Transducer</keyword>
<dbReference type="PANTHER" id="PTHR21137:SF35">
    <property type="entry name" value="ODORANT RECEPTOR 19A-RELATED"/>
    <property type="match status" value="1"/>
</dbReference>
<keyword evidence="12" id="KW-1185">Reference proteome</keyword>
<dbReference type="Proteomes" id="UP000007266">
    <property type="component" value="Linkage group 3"/>
</dbReference>
<dbReference type="OMA" id="WHANEIT"/>
<dbReference type="GO" id="GO:0005549">
    <property type="term" value="F:odorant binding"/>
    <property type="evidence" value="ECO:0007669"/>
    <property type="project" value="InterPro"/>
</dbReference>
<keyword evidence="8 11" id="KW-0675">Receptor</keyword>
<evidence type="ECO:0000256" key="2">
    <source>
        <dbReference type="ARBA" id="ARBA00022475"/>
    </source>
</evidence>
<evidence type="ECO:0000256" key="6">
    <source>
        <dbReference type="ARBA" id="ARBA00022989"/>
    </source>
</evidence>
<dbReference type="Pfam" id="PF02949">
    <property type="entry name" value="7tm_6"/>
    <property type="match status" value="1"/>
</dbReference>
<evidence type="ECO:0000256" key="9">
    <source>
        <dbReference type="ARBA" id="ARBA00023224"/>
    </source>
</evidence>
<gene>
    <name evidence="11" type="primary">AUGUSTUS-3.0.2_32283</name>
    <name evidence="11" type="ORF">TcasGA2_TC032283</name>
</gene>
<keyword evidence="3" id="KW-0716">Sensory transduction</keyword>
<dbReference type="InterPro" id="IPR004117">
    <property type="entry name" value="7tm6_olfct_rcpt"/>
</dbReference>
<evidence type="ECO:0000313" key="11">
    <source>
        <dbReference type="EMBL" id="KYB28927.1"/>
    </source>
</evidence>
<dbReference type="GO" id="GO:0005886">
    <property type="term" value="C:plasma membrane"/>
    <property type="evidence" value="ECO:0000318"/>
    <property type="project" value="GO_Central"/>
</dbReference>
<feature type="transmembrane region" description="Helical" evidence="10">
    <location>
        <begin position="119"/>
        <end position="141"/>
    </location>
</feature>
<comment type="subcellular location">
    <subcellularLocation>
        <location evidence="1">Cell membrane</location>
        <topology evidence="1">Multi-pass membrane protein</topology>
    </subcellularLocation>
</comment>
<dbReference type="EMBL" id="KQ971318">
    <property type="protein sequence ID" value="KYB28927.1"/>
    <property type="molecule type" value="Genomic_DNA"/>
</dbReference>
<dbReference type="FunCoup" id="A0A139WM80">
    <property type="interactions" value="59"/>
</dbReference>
<name>A0A139WM80_TRICA</name>
<dbReference type="PANTHER" id="PTHR21137">
    <property type="entry name" value="ODORANT RECEPTOR"/>
    <property type="match status" value="1"/>
</dbReference>
<reference evidence="11 12" key="2">
    <citation type="journal article" date="2010" name="Nucleic Acids Res.">
        <title>BeetleBase in 2010: revisions to provide comprehensive genomic information for Tribolium castaneum.</title>
        <authorList>
            <person name="Kim H.S."/>
            <person name="Murphy T."/>
            <person name="Xia J."/>
            <person name="Caragea D."/>
            <person name="Park Y."/>
            <person name="Beeman R.W."/>
            <person name="Lorenzen M.D."/>
            <person name="Butcher S."/>
            <person name="Manak J.R."/>
            <person name="Brown S.J."/>
        </authorList>
    </citation>
    <scope>GENOME REANNOTATION</scope>
    <source>
        <strain evidence="11 12">Georgia GA2</strain>
    </source>
</reference>
<keyword evidence="7 10" id="KW-0472">Membrane</keyword>
<dbReference type="GO" id="GO:0050911">
    <property type="term" value="P:detection of chemical stimulus involved in sensory perception of smell"/>
    <property type="evidence" value="ECO:0000318"/>
    <property type="project" value="GO_Central"/>
</dbReference>
<evidence type="ECO:0000256" key="8">
    <source>
        <dbReference type="ARBA" id="ARBA00023170"/>
    </source>
</evidence>
<dbReference type="GO" id="GO:0007165">
    <property type="term" value="P:signal transduction"/>
    <property type="evidence" value="ECO:0007669"/>
    <property type="project" value="UniProtKB-KW"/>
</dbReference>
<dbReference type="GO" id="GO:0004984">
    <property type="term" value="F:olfactory receptor activity"/>
    <property type="evidence" value="ECO:0000318"/>
    <property type="project" value="GO_Central"/>
</dbReference>
<evidence type="ECO:0000256" key="5">
    <source>
        <dbReference type="ARBA" id="ARBA00022725"/>
    </source>
</evidence>